<dbReference type="RefSeq" id="WP_404748251.1">
    <property type="nucleotide sequence ID" value="NZ_JBJDQH010000016.1"/>
</dbReference>
<evidence type="ECO:0000259" key="6">
    <source>
        <dbReference type="PROSITE" id="PS51198"/>
    </source>
</evidence>
<evidence type="ECO:0000256" key="1">
    <source>
        <dbReference type="ARBA" id="ARBA00022741"/>
    </source>
</evidence>
<organism evidence="7 8">
    <name type="scientific">Streptomyces milbemycinicus</name>
    <dbReference type="NCBI Taxonomy" id="476552"/>
    <lineage>
        <taxon>Bacteria</taxon>
        <taxon>Bacillati</taxon>
        <taxon>Actinomycetota</taxon>
        <taxon>Actinomycetes</taxon>
        <taxon>Kitasatosporales</taxon>
        <taxon>Streptomycetaceae</taxon>
        <taxon>Streptomyces</taxon>
    </lineage>
</organism>
<dbReference type="InterPro" id="IPR000212">
    <property type="entry name" value="DNA_helicase_UvrD/REP"/>
</dbReference>
<sequence length="713" mass="76619">MSQATDTAARCQVELEQTHVSVLYGLISERIADARTQLADVLKASAGRSDSAGEVYEREVAAGRLAREVRRLEGAEEGLVFGRIDGADGTALRIGRLGLHTDEDDLPLLVDWRADAARPFYEATPIHPMSLRRRRHLRLEGRAVAAVSDELLDGSAPTADDIVGDGPLAEALQARRTGRMRAAVATLQAEQDDIVRSPHRGVTVVQGGPGTGKTVVALHRAAYVLYAFPRAAERGVLVLGPNARFLDYISQVLPSLGENDVVLSTCQELAGARVVPDAVEPIDVARLKGGSAMADALAALVRARQAPGGDFTVRVGQEWVRLADADVARARDAAVAAGLGHNPGRQVFKELLADAVTDALERGAAETLERIEAEVAQLTGLDLDKVAAADLRRLGLDDAPAGEPADEFDTAAVRANLLDDGHFDGAVEALWPRLAPDELVRALLTDPDTLAEPLPGLTDDERSRLLRTPHTDGRRRTDTWTGAWTDADVPLLDEAASLLDGPPERTYGHVVVDEAQELTAMQWRMVVRRCPARSMTLVGDFAQAGPASTAHDWQQALNPHVGSRFNLHTLTVSYRTTQEILATTRDLLARIAPGQTLSRSIRRGEVPRTRTAPPHTLAATVTQELRAQAAAHPGELLGVICADTRLDELTSAGIARRARLVPASEARGLEFDAVVVVDPDEIIAARSGGERDLYVALTRATKRLCTIAVRSDR</sequence>
<evidence type="ECO:0000256" key="5">
    <source>
        <dbReference type="PROSITE-ProRule" id="PRU00560"/>
    </source>
</evidence>
<keyword evidence="1 5" id="KW-0547">Nucleotide-binding</keyword>
<dbReference type="InterPro" id="IPR027351">
    <property type="entry name" value="(+)RNA_virus_helicase_core_dom"/>
</dbReference>
<dbReference type="InterPro" id="IPR027417">
    <property type="entry name" value="P-loop_NTPase"/>
</dbReference>
<keyword evidence="2 5" id="KW-0378">Hydrolase</keyword>
<evidence type="ECO:0000256" key="4">
    <source>
        <dbReference type="ARBA" id="ARBA00022840"/>
    </source>
</evidence>
<dbReference type="InterPro" id="IPR014016">
    <property type="entry name" value="UvrD-like_ATP-bd"/>
</dbReference>
<dbReference type="Proteomes" id="UP001620295">
    <property type="component" value="Unassembled WGS sequence"/>
</dbReference>
<evidence type="ECO:0000313" key="8">
    <source>
        <dbReference type="Proteomes" id="UP001620295"/>
    </source>
</evidence>
<dbReference type="PANTHER" id="PTHR11070:SF45">
    <property type="entry name" value="DNA 3'-5' HELICASE"/>
    <property type="match status" value="1"/>
</dbReference>
<keyword evidence="4 5" id="KW-0067">ATP-binding</keyword>
<keyword evidence="3 5" id="KW-0347">Helicase</keyword>
<protein>
    <submittedName>
        <fullName evidence="7">HelD family protein</fullName>
    </submittedName>
</protein>
<gene>
    <name evidence="7" type="ORF">ACI2L5_40325</name>
</gene>
<feature type="binding site" evidence="5">
    <location>
        <begin position="207"/>
        <end position="214"/>
    </location>
    <ligand>
        <name>ATP</name>
        <dbReference type="ChEBI" id="CHEBI:30616"/>
    </ligand>
</feature>
<reference evidence="7 8" key="1">
    <citation type="submission" date="2024-11" db="EMBL/GenBank/DDBJ databases">
        <title>The Natural Products Discovery Center: Release of the First 8490 Sequenced Strains for Exploring Actinobacteria Biosynthetic Diversity.</title>
        <authorList>
            <person name="Kalkreuter E."/>
            <person name="Kautsar S.A."/>
            <person name="Yang D."/>
            <person name="Bader C.D."/>
            <person name="Teijaro C.N."/>
            <person name="Fluegel L."/>
            <person name="Davis C.M."/>
            <person name="Simpson J.R."/>
            <person name="Lauterbach L."/>
            <person name="Steele A.D."/>
            <person name="Gui C."/>
            <person name="Meng S."/>
            <person name="Li G."/>
            <person name="Viehrig K."/>
            <person name="Ye F."/>
            <person name="Su P."/>
            <person name="Kiefer A.F."/>
            <person name="Nichols A."/>
            <person name="Cepeda A.J."/>
            <person name="Yan W."/>
            <person name="Fan B."/>
            <person name="Jiang Y."/>
            <person name="Adhikari A."/>
            <person name="Zheng C.-J."/>
            <person name="Schuster L."/>
            <person name="Cowan T.M."/>
            <person name="Smanski M.J."/>
            <person name="Chevrette M.G."/>
            <person name="De Carvalho L.P.S."/>
            <person name="Shen B."/>
        </authorList>
    </citation>
    <scope>NUCLEOTIDE SEQUENCE [LARGE SCALE GENOMIC DNA]</scope>
    <source>
        <strain evidence="7 8">NPDC020863</strain>
    </source>
</reference>
<dbReference type="Pfam" id="PF01443">
    <property type="entry name" value="Viral_helicase1"/>
    <property type="match status" value="1"/>
</dbReference>
<dbReference type="SUPFAM" id="SSF52540">
    <property type="entry name" value="P-loop containing nucleoside triphosphate hydrolases"/>
    <property type="match status" value="1"/>
</dbReference>
<evidence type="ECO:0000256" key="3">
    <source>
        <dbReference type="ARBA" id="ARBA00022806"/>
    </source>
</evidence>
<comment type="caution">
    <text evidence="7">The sequence shown here is derived from an EMBL/GenBank/DDBJ whole genome shotgun (WGS) entry which is preliminary data.</text>
</comment>
<name>A0ABW8LYX3_9ACTN</name>
<dbReference type="EMBL" id="JBJDQH010000016">
    <property type="protein sequence ID" value="MFK4271127.1"/>
    <property type="molecule type" value="Genomic_DNA"/>
</dbReference>
<dbReference type="PROSITE" id="PS51198">
    <property type="entry name" value="UVRD_HELICASE_ATP_BIND"/>
    <property type="match status" value="1"/>
</dbReference>
<feature type="domain" description="UvrD-like helicase ATP-binding" evidence="6">
    <location>
        <begin position="186"/>
        <end position="577"/>
    </location>
</feature>
<evidence type="ECO:0000256" key="2">
    <source>
        <dbReference type="ARBA" id="ARBA00022801"/>
    </source>
</evidence>
<evidence type="ECO:0000313" key="7">
    <source>
        <dbReference type="EMBL" id="MFK4271127.1"/>
    </source>
</evidence>
<dbReference type="Gene3D" id="3.40.50.300">
    <property type="entry name" value="P-loop containing nucleotide triphosphate hydrolases"/>
    <property type="match status" value="2"/>
</dbReference>
<proteinExistence type="predicted"/>
<keyword evidence="8" id="KW-1185">Reference proteome</keyword>
<accession>A0ABW8LYX3</accession>
<dbReference type="PANTHER" id="PTHR11070">
    <property type="entry name" value="UVRD / RECB / PCRA DNA HELICASE FAMILY MEMBER"/>
    <property type="match status" value="1"/>
</dbReference>